<dbReference type="STRING" id="1185767.IIF7_20434"/>
<evidence type="ECO:0000259" key="1">
    <source>
        <dbReference type="Pfam" id="PF22016"/>
    </source>
</evidence>
<keyword evidence="3" id="KW-1185">Reference proteome</keyword>
<gene>
    <name evidence="2" type="ORF">IIF7_20434</name>
</gene>
<comment type="caution">
    <text evidence="2">The sequence shown here is derived from an EMBL/GenBank/DDBJ whole genome shotgun (WGS) entry which is preliminary data.</text>
</comment>
<accession>A0A1Y1SY71</accession>
<dbReference type="InterPro" id="IPR053864">
    <property type="entry name" value="DUF6933"/>
</dbReference>
<dbReference type="Proteomes" id="UP000192746">
    <property type="component" value="Unassembled WGS sequence"/>
</dbReference>
<dbReference type="Pfam" id="PF22016">
    <property type="entry name" value="DUF6933"/>
    <property type="match status" value="1"/>
</dbReference>
<feature type="domain" description="DUF6933" evidence="1">
    <location>
        <begin position="8"/>
        <end position="148"/>
    </location>
</feature>
<organism evidence="2 3">
    <name type="scientific">Zunongwangia atlantica 22II14-10F7</name>
    <dbReference type="NCBI Taxonomy" id="1185767"/>
    <lineage>
        <taxon>Bacteria</taxon>
        <taxon>Pseudomonadati</taxon>
        <taxon>Bacteroidota</taxon>
        <taxon>Flavobacteriia</taxon>
        <taxon>Flavobacteriales</taxon>
        <taxon>Flavobacteriaceae</taxon>
        <taxon>Zunongwangia</taxon>
    </lineage>
</organism>
<evidence type="ECO:0000313" key="3">
    <source>
        <dbReference type="Proteomes" id="UP000192746"/>
    </source>
</evidence>
<sequence length="156" mass="18386">MITTHYDQPEGKFGKWNATIFHVNRKKCWLFTHGCSKYNVITDITASDLKNIDHIFKEALYEQLVYDGIMLDYKTLDLFIGKVIFYPTDNDRSTTGFQNQNIQSLEYWKHEYASLENMPIKDLTHRLNTIPIHIGKSRKMSDFTYPKTEIAKLIQE</sequence>
<dbReference type="AlphaFoldDB" id="A0A1Y1SY71"/>
<name>A0A1Y1SY71_9FLAO</name>
<proteinExistence type="predicted"/>
<evidence type="ECO:0000313" key="2">
    <source>
        <dbReference type="EMBL" id="ORL43512.1"/>
    </source>
</evidence>
<protein>
    <recommendedName>
        <fullName evidence="1">DUF6933 domain-containing protein</fullName>
    </recommendedName>
</protein>
<reference evidence="2 3" key="1">
    <citation type="submission" date="2013-04" db="EMBL/GenBank/DDBJ databases">
        <title>Zunongwangia sp. 22II14-10F7 Genome Sequencing.</title>
        <authorList>
            <person name="Lai Q."/>
            <person name="Shao Z."/>
        </authorList>
    </citation>
    <scope>NUCLEOTIDE SEQUENCE [LARGE SCALE GENOMIC DNA]</scope>
    <source>
        <strain evidence="2 3">22II14-10F7</strain>
    </source>
</reference>
<dbReference type="EMBL" id="ARYN01000051">
    <property type="protein sequence ID" value="ORL43512.1"/>
    <property type="molecule type" value="Genomic_DNA"/>
</dbReference>
<dbReference type="OrthoDB" id="822841at2"/>